<dbReference type="SUPFAM" id="SSF46955">
    <property type="entry name" value="Putative DNA-binding domain"/>
    <property type="match status" value="1"/>
</dbReference>
<dbReference type="InterPro" id="IPR000551">
    <property type="entry name" value="MerR-type_HTH_dom"/>
</dbReference>
<sequence>MTAIVPIGEFARLSHLSVKALHHYHDIDLLIPAEIDAGTGYRRYSTEQVADAHLIRRLRELDMPLPEIRSVLAADDVADRDAALRAHLLRMEEQLQRTQRVVASLRGLLTPAAPLRVDYRRIPAFTALTRTAVVPQQEIEAWCAETFPMLYQAVSAAGIAPAGVAGAAYSPEFFTADVGEVTGFVPISADATAEFPGALTLTELPARDFAITTHDGPYSDIDRAYGALGSHVAEHDLGLPEPIRELYLISPDEVGDPAGYRTELCWPISSAAE</sequence>
<evidence type="ECO:0000259" key="2">
    <source>
        <dbReference type="PROSITE" id="PS50937"/>
    </source>
</evidence>
<dbReference type="InterPro" id="IPR010499">
    <property type="entry name" value="AraC_E-bd"/>
</dbReference>
<dbReference type="InterPro" id="IPR009061">
    <property type="entry name" value="DNA-bd_dom_put_sf"/>
</dbReference>
<keyword evidence="1" id="KW-0238">DNA-binding</keyword>
<accession>A0A6P1DBM1</accession>
<dbReference type="GO" id="GO:0003700">
    <property type="term" value="F:DNA-binding transcription factor activity"/>
    <property type="evidence" value="ECO:0007669"/>
    <property type="project" value="InterPro"/>
</dbReference>
<dbReference type="Pfam" id="PF13411">
    <property type="entry name" value="MerR_1"/>
    <property type="match status" value="1"/>
</dbReference>
<gene>
    <name evidence="3" type="ORF">GV789_27575</name>
</gene>
<dbReference type="Gene3D" id="3.20.80.10">
    <property type="entry name" value="Regulatory factor, effector binding domain"/>
    <property type="match status" value="1"/>
</dbReference>
<feature type="domain" description="HTH merR-type" evidence="2">
    <location>
        <begin position="1"/>
        <end position="74"/>
    </location>
</feature>
<protein>
    <submittedName>
        <fullName evidence="3">MerR family transcriptional regulator</fullName>
    </submittedName>
</protein>
<reference evidence="3 4" key="1">
    <citation type="submission" date="2020-01" db="EMBL/GenBank/DDBJ databases">
        <title>Genetics and antimicrobial susceptibilities of Nocardia species isolated from the soil; a comparison with species isolated from humans.</title>
        <authorList>
            <person name="Carrasco G."/>
            <person name="Monzon S."/>
            <person name="Sansegundo M."/>
            <person name="Garcia E."/>
            <person name="Garrido N."/>
            <person name="Medina M.J."/>
            <person name="Villalon P."/>
            <person name="Ramirez-Arocha A.C."/>
            <person name="Jimenez P."/>
            <person name="Cuesta I."/>
            <person name="Valdezate S."/>
        </authorList>
    </citation>
    <scope>NUCLEOTIDE SEQUENCE [LARGE SCALE GENOMIC DNA]</scope>
    <source>
        <strain evidence="3 4">CNM20110639</strain>
    </source>
</reference>
<proteinExistence type="predicted"/>
<dbReference type="SMART" id="SM00422">
    <property type="entry name" value="HTH_MERR"/>
    <property type="match status" value="1"/>
</dbReference>
<dbReference type="InterPro" id="IPR011256">
    <property type="entry name" value="Reg_factor_effector_dom_sf"/>
</dbReference>
<organism evidence="3 4">
    <name type="scientific">Nocardia cyriacigeorgica</name>
    <dbReference type="NCBI Taxonomy" id="135487"/>
    <lineage>
        <taxon>Bacteria</taxon>
        <taxon>Bacillati</taxon>
        <taxon>Actinomycetota</taxon>
        <taxon>Actinomycetes</taxon>
        <taxon>Mycobacteriales</taxon>
        <taxon>Nocardiaceae</taxon>
        <taxon>Nocardia</taxon>
    </lineage>
</organism>
<dbReference type="SUPFAM" id="SSF55136">
    <property type="entry name" value="Probable bacterial effector-binding domain"/>
    <property type="match status" value="1"/>
</dbReference>
<name>A0A6P1DBM1_9NOCA</name>
<dbReference type="PANTHER" id="PTHR30204">
    <property type="entry name" value="REDOX-CYCLING DRUG-SENSING TRANSCRIPTIONAL ACTIVATOR SOXR"/>
    <property type="match status" value="1"/>
</dbReference>
<dbReference type="Proteomes" id="UP000468928">
    <property type="component" value="Unassembled WGS sequence"/>
</dbReference>
<evidence type="ECO:0000313" key="3">
    <source>
        <dbReference type="EMBL" id="NEW48155.1"/>
    </source>
</evidence>
<dbReference type="EMBL" id="JAAGUZ010000129">
    <property type="protein sequence ID" value="NEW48155.1"/>
    <property type="molecule type" value="Genomic_DNA"/>
</dbReference>
<dbReference type="PROSITE" id="PS50937">
    <property type="entry name" value="HTH_MERR_2"/>
    <property type="match status" value="1"/>
</dbReference>
<evidence type="ECO:0000256" key="1">
    <source>
        <dbReference type="ARBA" id="ARBA00023125"/>
    </source>
</evidence>
<dbReference type="RefSeq" id="WP_163830329.1">
    <property type="nucleotide sequence ID" value="NZ_JAAGUZ010000129.1"/>
</dbReference>
<dbReference type="CDD" id="cd01107">
    <property type="entry name" value="HTH_BmrR"/>
    <property type="match status" value="1"/>
</dbReference>
<dbReference type="GO" id="GO:0003677">
    <property type="term" value="F:DNA binding"/>
    <property type="evidence" value="ECO:0007669"/>
    <property type="project" value="UniProtKB-KW"/>
</dbReference>
<dbReference type="Gene3D" id="1.10.1660.10">
    <property type="match status" value="1"/>
</dbReference>
<dbReference type="InterPro" id="IPR029442">
    <property type="entry name" value="GyrI-like"/>
</dbReference>
<evidence type="ECO:0000313" key="4">
    <source>
        <dbReference type="Proteomes" id="UP000468928"/>
    </source>
</evidence>
<dbReference type="Pfam" id="PF06445">
    <property type="entry name" value="GyrI-like"/>
    <property type="match status" value="1"/>
</dbReference>
<dbReference type="InterPro" id="IPR047057">
    <property type="entry name" value="MerR_fam"/>
</dbReference>
<dbReference type="AlphaFoldDB" id="A0A6P1DBM1"/>
<dbReference type="SMART" id="SM00871">
    <property type="entry name" value="AraC_E_bind"/>
    <property type="match status" value="1"/>
</dbReference>
<comment type="caution">
    <text evidence="3">The sequence shown here is derived from an EMBL/GenBank/DDBJ whole genome shotgun (WGS) entry which is preliminary data.</text>
</comment>
<dbReference type="PANTHER" id="PTHR30204:SF97">
    <property type="entry name" value="MERR FAMILY REGULATORY PROTEIN"/>
    <property type="match status" value="1"/>
</dbReference>